<proteinExistence type="predicted"/>
<evidence type="ECO:0000313" key="1">
    <source>
        <dbReference type="EMBL" id="BCB83707.1"/>
    </source>
</evidence>
<dbReference type="AlphaFoldDB" id="A0A6F8YCB6"/>
<reference evidence="1 2" key="2">
    <citation type="submission" date="2020-03" db="EMBL/GenBank/DDBJ databases">
        <authorList>
            <person name="Ichikawa N."/>
            <person name="Kimura A."/>
            <person name="Kitahashi Y."/>
            <person name="Uohara A."/>
        </authorList>
    </citation>
    <scope>NUCLEOTIDE SEQUENCE [LARGE SCALE GENOMIC DNA]</scope>
    <source>
        <strain evidence="1 2">NBRC 105367</strain>
    </source>
</reference>
<dbReference type="EMBL" id="AP022871">
    <property type="protein sequence ID" value="BCB83707.1"/>
    <property type="molecule type" value="Genomic_DNA"/>
</dbReference>
<organism evidence="1 2">
    <name type="scientific">Phytohabitans suffuscus</name>
    <dbReference type="NCBI Taxonomy" id="624315"/>
    <lineage>
        <taxon>Bacteria</taxon>
        <taxon>Bacillati</taxon>
        <taxon>Actinomycetota</taxon>
        <taxon>Actinomycetes</taxon>
        <taxon>Micromonosporales</taxon>
        <taxon>Micromonosporaceae</taxon>
    </lineage>
</organism>
<accession>A0A6F8YCB6</accession>
<name>A0A6F8YCB6_9ACTN</name>
<protein>
    <submittedName>
        <fullName evidence="1">Uncharacterized protein</fullName>
    </submittedName>
</protein>
<reference evidence="1 2" key="1">
    <citation type="submission" date="2020-03" db="EMBL/GenBank/DDBJ databases">
        <title>Whole genome shotgun sequence of Phytohabitans suffuscus NBRC 105367.</title>
        <authorList>
            <person name="Komaki H."/>
            <person name="Tamura T."/>
        </authorList>
    </citation>
    <scope>NUCLEOTIDE SEQUENCE [LARGE SCALE GENOMIC DNA]</scope>
    <source>
        <strain evidence="1 2">NBRC 105367</strain>
    </source>
</reference>
<dbReference type="SUPFAM" id="SSF101898">
    <property type="entry name" value="NHL repeat"/>
    <property type="match status" value="1"/>
</dbReference>
<keyword evidence="2" id="KW-1185">Reference proteome</keyword>
<gene>
    <name evidence="1" type="ORF">Psuf_010200</name>
</gene>
<sequence length="640" mass="68953">MDAVDEAIQPYQVIQDLLEPLAASSGITGLKCVFGTRRGGGGSLLHAFGDFVVVHDLDTDEYLDRSDIAAYVQRTLLAEADPGVRTPYRNRPDLAGPVADAVAARAGSNFLVAQLTALALMAASAPADITNPVTANSFPASVGAAMDRYLRAIEPQPGATRDLLTALAWAEGDGLTDFTVWASLASALGTAVYTERDVVRMLQTTAADLVTQGADGEQIATRMFHEALAEHLRAETLRLRSETEAQRRIAGVLTESVAVTEDGQRDWSTADRYIRRHLATHAARGSCLDALLLDPGYLVVADAAPLLLALPATSTANGRRGRRLIERVGQQLLPAGQQERVSYLEMAARMAGDEVLAAQVGRLDPDRPWRVTWARWVDLDESQVLGHHDSYVVAVHIVDTPAGRIIVAASAWAVRAWWLRDGTRVPTGIGHPHAEIESMVAYRDRDDVVVLTAHVDGEVRRATLFATTSHRTLLRQQPGCGLWTLRHHGRQVMLQAPNDRLTAYDTESGERIPWPPVDLSGRQVTAVASVIGRPLVVLGYLEDGARSVHGRREDLTIEVRDLTTDAVVGRSLCPAEEMSGWDPTTGIWSAAIGAVDGRLTVLVGGSIGGQAFRWEPEHGVPAGDGGVVGLRRSLEHGAAR</sequence>
<dbReference type="KEGG" id="psuu:Psuf_010200"/>
<evidence type="ECO:0000313" key="2">
    <source>
        <dbReference type="Proteomes" id="UP000503011"/>
    </source>
</evidence>
<dbReference type="Proteomes" id="UP000503011">
    <property type="component" value="Chromosome"/>
</dbReference>